<dbReference type="InParanoid" id="A0A1V9XRI7"/>
<evidence type="ECO:0000256" key="6">
    <source>
        <dbReference type="SAM" id="MobiDB-lite"/>
    </source>
</evidence>
<dbReference type="InterPro" id="IPR024989">
    <property type="entry name" value="MFS_assoc_dom"/>
</dbReference>
<feature type="domain" description="Major facilitator superfamily associated" evidence="8">
    <location>
        <begin position="11"/>
        <end position="133"/>
    </location>
</feature>
<dbReference type="Proteomes" id="UP000192247">
    <property type="component" value="Unassembled WGS sequence"/>
</dbReference>
<evidence type="ECO:0000313" key="10">
    <source>
        <dbReference type="Proteomes" id="UP000192247"/>
    </source>
</evidence>
<dbReference type="InterPro" id="IPR051717">
    <property type="entry name" value="MFS_MFSD6"/>
</dbReference>
<dbReference type="OrthoDB" id="5989317at2759"/>
<evidence type="ECO:0000259" key="8">
    <source>
        <dbReference type="Pfam" id="PF12832"/>
    </source>
</evidence>
<organism evidence="9 10">
    <name type="scientific">Tropilaelaps mercedesae</name>
    <dbReference type="NCBI Taxonomy" id="418985"/>
    <lineage>
        <taxon>Eukaryota</taxon>
        <taxon>Metazoa</taxon>
        <taxon>Ecdysozoa</taxon>
        <taxon>Arthropoda</taxon>
        <taxon>Chelicerata</taxon>
        <taxon>Arachnida</taxon>
        <taxon>Acari</taxon>
        <taxon>Parasitiformes</taxon>
        <taxon>Mesostigmata</taxon>
        <taxon>Gamasina</taxon>
        <taxon>Dermanyssoidea</taxon>
        <taxon>Laelapidae</taxon>
        <taxon>Tropilaelaps</taxon>
    </lineage>
</organism>
<evidence type="ECO:0000256" key="4">
    <source>
        <dbReference type="ARBA" id="ARBA00022989"/>
    </source>
</evidence>
<keyword evidence="5 7" id="KW-0472">Membrane</keyword>
<comment type="subcellular location">
    <subcellularLocation>
        <location evidence="1">Membrane</location>
        <topology evidence="1">Multi-pass membrane protein</topology>
    </subcellularLocation>
</comment>
<dbReference type="Pfam" id="PF12832">
    <property type="entry name" value="MFS_1_like"/>
    <property type="match status" value="1"/>
</dbReference>
<evidence type="ECO:0000313" key="9">
    <source>
        <dbReference type="EMBL" id="OQR76099.1"/>
    </source>
</evidence>
<keyword evidence="10" id="KW-1185">Reference proteome</keyword>
<dbReference type="STRING" id="418985.A0A1V9XRI7"/>
<evidence type="ECO:0000256" key="7">
    <source>
        <dbReference type="SAM" id="Phobius"/>
    </source>
</evidence>
<evidence type="ECO:0000256" key="5">
    <source>
        <dbReference type="ARBA" id="ARBA00023136"/>
    </source>
</evidence>
<evidence type="ECO:0000256" key="2">
    <source>
        <dbReference type="ARBA" id="ARBA00005241"/>
    </source>
</evidence>
<feature type="compositionally biased region" description="Low complexity" evidence="6">
    <location>
        <begin position="171"/>
        <end position="185"/>
    </location>
</feature>
<gene>
    <name evidence="9" type="ORF">BIW11_03149</name>
</gene>
<keyword evidence="3 7" id="KW-0812">Transmembrane</keyword>
<dbReference type="SUPFAM" id="SSF103473">
    <property type="entry name" value="MFS general substrate transporter"/>
    <property type="match status" value="1"/>
</dbReference>
<dbReference type="InterPro" id="IPR036259">
    <property type="entry name" value="MFS_trans_sf"/>
</dbReference>
<feature type="compositionally biased region" description="Polar residues" evidence="6">
    <location>
        <begin position="186"/>
        <end position="197"/>
    </location>
</feature>
<sequence>MRDSRELTVSKLFYLFFFAAFGSLFPLLGVYFKQMGMNALQCGILMGIRPLIEYLSSPFWAGVAERYRKGKLILLCSLASWLLFTMSFSVVQPPAASCITFNLTHHLLYPPNTKEIDFAETEAVNIRPKRQQNHLEFLSTVGFHTSSTTSASTAITSSSMTTMFPLKQTAPSRRSAPNPSSVSRSGIVNNPSMVNQNQRHDKTLIPISGHLSDDKPDITNWKSDYLDVEDLMTSTKILTEDADLLRKV</sequence>
<reference evidence="9 10" key="1">
    <citation type="journal article" date="2017" name="Gigascience">
        <title>Draft genome of the honey bee ectoparasitic mite, Tropilaelaps mercedesae, is shaped by the parasitic life history.</title>
        <authorList>
            <person name="Dong X."/>
            <person name="Armstrong S.D."/>
            <person name="Xia D."/>
            <person name="Makepeace B.L."/>
            <person name="Darby A.C."/>
            <person name="Kadowaki T."/>
        </authorList>
    </citation>
    <scope>NUCLEOTIDE SEQUENCE [LARGE SCALE GENOMIC DNA]</scope>
    <source>
        <strain evidence="9">Wuxi-XJTLU</strain>
    </source>
</reference>
<dbReference type="PANTHER" id="PTHR16172:SF2">
    <property type="entry name" value="MAJOR FACILITATOR SUPERFAMILY DOMAIN-CONTAINING PROTEIN 6"/>
    <property type="match status" value="1"/>
</dbReference>
<protein>
    <submittedName>
        <fullName evidence="9">Major facilitator superfamily domain-containing protein 6-like</fullName>
    </submittedName>
</protein>
<dbReference type="EMBL" id="MNPL01005321">
    <property type="protein sequence ID" value="OQR76099.1"/>
    <property type="molecule type" value="Genomic_DNA"/>
</dbReference>
<dbReference type="AlphaFoldDB" id="A0A1V9XRI7"/>
<feature type="region of interest" description="Disordered" evidence="6">
    <location>
        <begin position="167"/>
        <end position="198"/>
    </location>
</feature>
<name>A0A1V9XRI7_9ACAR</name>
<feature type="transmembrane region" description="Helical" evidence="7">
    <location>
        <begin position="12"/>
        <end position="32"/>
    </location>
</feature>
<accession>A0A1V9XRI7</accession>
<keyword evidence="4 7" id="KW-1133">Transmembrane helix</keyword>
<comment type="similarity">
    <text evidence="2">Belongs to the major facilitator superfamily. MFSD6 family.</text>
</comment>
<dbReference type="Gene3D" id="1.20.1250.20">
    <property type="entry name" value="MFS general substrate transporter like domains"/>
    <property type="match status" value="1"/>
</dbReference>
<evidence type="ECO:0000256" key="1">
    <source>
        <dbReference type="ARBA" id="ARBA00004141"/>
    </source>
</evidence>
<dbReference type="GO" id="GO:0016020">
    <property type="term" value="C:membrane"/>
    <property type="evidence" value="ECO:0007669"/>
    <property type="project" value="UniProtKB-SubCell"/>
</dbReference>
<comment type="caution">
    <text evidence="9">The sequence shown here is derived from an EMBL/GenBank/DDBJ whole genome shotgun (WGS) entry which is preliminary data.</text>
</comment>
<evidence type="ECO:0000256" key="3">
    <source>
        <dbReference type="ARBA" id="ARBA00022692"/>
    </source>
</evidence>
<dbReference type="PANTHER" id="PTHR16172">
    <property type="entry name" value="MAJOR FACILITATOR SUPERFAMILY DOMAIN-CONTAINING PROTEIN 6-LIKE"/>
    <property type="match status" value="1"/>
</dbReference>
<proteinExistence type="inferred from homology"/>